<organism evidence="1 2">
    <name type="scientific">Willisornis vidua</name>
    <name type="common">Xingu scale-backed antbird</name>
    <dbReference type="NCBI Taxonomy" id="1566151"/>
    <lineage>
        <taxon>Eukaryota</taxon>
        <taxon>Metazoa</taxon>
        <taxon>Chordata</taxon>
        <taxon>Craniata</taxon>
        <taxon>Vertebrata</taxon>
        <taxon>Euteleostomi</taxon>
        <taxon>Archelosauria</taxon>
        <taxon>Archosauria</taxon>
        <taxon>Dinosauria</taxon>
        <taxon>Saurischia</taxon>
        <taxon>Theropoda</taxon>
        <taxon>Coelurosauria</taxon>
        <taxon>Aves</taxon>
        <taxon>Neognathae</taxon>
        <taxon>Neoaves</taxon>
        <taxon>Telluraves</taxon>
        <taxon>Australaves</taxon>
        <taxon>Passeriformes</taxon>
        <taxon>Thamnophilidae</taxon>
        <taxon>Willisornis</taxon>
    </lineage>
</organism>
<evidence type="ECO:0000313" key="2">
    <source>
        <dbReference type="Proteomes" id="UP001145742"/>
    </source>
</evidence>
<name>A0ABQ9CW41_9PASS</name>
<proteinExistence type="predicted"/>
<dbReference type="Proteomes" id="UP001145742">
    <property type="component" value="Unassembled WGS sequence"/>
</dbReference>
<keyword evidence="2" id="KW-1185">Reference proteome</keyword>
<accession>A0ABQ9CW41</accession>
<protein>
    <submittedName>
        <fullName evidence="1">Uncharacterized protein</fullName>
    </submittedName>
</protein>
<evidence type="ECO:0000313" key="1">
    <source>
        <dbReference type="EMBL" id="KAJ7408757.1"/>
    </source>
</evidence>
<gene>
    <name evidence="1" type="ORF">WISP_118443</name>
</gene>
<comment type="caution">
    <text evidence="1">The sequence shown here is derived from an EMBL/GenBank/DDBJ whole genome shotgun (WGS) entry which is preliminary data.</text>
</comment>
<dbReference type="EMBL" id="WHWB01034523">
    <property type="protein sequence ID" value="KAJ7408757.1"/>
    <property type="molecule type" value="Genomic_DNA"/>
</dbReference>
<reference evidence="1" key="1">
    <citation type="submission" date="2019-10" db="EMBL/GenBank/DDBJ databases">
        <authorList>
            <person name="Soares A.E.R."/>
            <person name="Aleixo A."/>
            <person name="Schneider P."/>
            <person name="Miyaki C.Y."/>
            <person name="Schneider M.P."/>
            <person name="Mello C."/>
            <person name="Vasconcelos A.T.R."/>
        </authorList>
    </citation>
    <scope>NUCLEOTIDE SEQUENCE</scope>
    <source>
        <tissue evidence="1">Muscle</tissue>
    </source>
</reference>
<sequence>MGLVLQSLHQPHCPSLDPLQHLNILPKLRDPELDTALKVWPHQCRVQGKTHFPGAAGHTIPDTGQDPIGLLGLLGTLLVMFSSLSSRTPRSLSAMATVQPLCPQPVVLQGVVAKVQDPALGLELHTVGFGQSLQPIQVILQSPPAFHQIDTLPSLTLSFVQ</sequence>